<dbReference type="GO" id="GO:0030620">
    <property type="term" value="F:U2 snRNA binding"/>
    <property type="evidence" value="ECO:0007669"/>
    <property type="project" value="TreeGrafter"/>
</dbReference>
<accession>V4LYE3</accession>
<dbReference type="Proteomes" id="UP000030689">
    <property type="component" value="Unassembled WGS sequence"/>
</dbReference>
<dbReference type="Pfam" id="PF12134">
    <property type="entry name" value="PRP8_domainIV"/>
    <property type="match status" value="1"/>
</dbReference>
<proteinExistence type="predicted"/>
<dbReference type="GO" id="GO:0017070">
    <property type="term" value="F:U6 snRNA binding"/>
    <property type="evidence" value="ECO:0007669"/>
    <property type="project" value="TreeGrafter"/>
</dbReference>
<dbReference type="GO" id="GO:0000244">
    <property type="term" value="P:spliceosomal tri-snRNP complex assembly"/>
    <property type="evidence" value="ECO:0007669"/>
    <property type="project" value="TreeGrafter"/>
</dbReference>
<dbReference type="GO" id="GO:0030623">
    <property type="term" value="F:U5 snRNA binding"/>
    <property type="evidence" value="ECO:0007669"/>
    <property type="project" value="TreeGrafter"/>
</dbReference>
<sequence>MTGKGSLQNYDEIFSSNEMMWFIDDTNVYRLQVSFKNLTTKPINGAVFIVNPRTGQLFVKVIHASFWAGHKCLLGLLAKWIAAEEVATLVRSLPFEAQPKQVIVNRKAMYDPVQLHLLDFPNIVIKGSEMQLPFQAWFKIDKLRDLISNATEPSMFLFNIYDDWLSSNSSYTAFSRLILILRALHVSVDKAKLLLKPDESVVTQTNYIWPSFTNEH</sequence>
<dbReference type="InterPro" id="IPR027652">
    <property type="entry name" value="PRP8"/>
</dbReference>
<dbReference type="eggNOG" id="KOG1795">
    <property type="taxonomic scope" value="Eukaryota"/>
</dbReference>
<dbReference type="Gene3D" id="1.20.80.40">
    <property type="match status" value="1"/>
</dbReference>
<dbReference type="Gene3D" id="3.30.420.230">
    <property type="match status" value="1"/>
</dbReference>
<keyword evidence="3" id="KW-1185">Reference proteome</keyword>
<dbReference type="PANTHER" id="PTHR11140">
    <property type="entry name" value="PRE-MRNA SPLICING FACTOR PRP8"/>
    <property type="match status" value="1"/>
</dbReference>
<evidence type="ECO:0000259" key="1">
    <source>
        <dbReference type="Pfam" id="PF12134"/>
    </source>
</evidence>
<dbReference type="InterPro" id="IPR043172">
    <property type="entry name" value="Prp8_domainIV_palm"/>
</dbReference>
<dbReference type="GO" id="GO:0097157">
    <property type="term" value="F:pre-mRNA intronic binding"/>
    <property type="evidence" value="ECO:0007669"/>
    <property type="project" value="TreeGrafter"/>
</dbReference>
<dbReference type="STRING" id="72664.V4LYE3"/>
<dbReference type="GO" id="GO:0071013">
    <property type="term" value="C:catalytic step 2 spliceosome"/>
    <property type="evidence" value="ECO:0007669"/>
    <property type="project" value="TreeGrafter"/>
</dbReference>
<dbReference type="OMA" id="HLPFHAC"/>
<organism evidence="2 3">
    <name type="scientific">Eutrema salsugineum</name>
    <name type="common">Saltwater cress</name>
    <name type="synonym">Sisymbrium salsugineum</name>
    <dbReference type="NCBI Taxonomy" id="72664"/>
    <lineage>
        <taxon>Eukaryota</taxon>
        <taxon>Viridiplantae</taxon>
        <taxon>Streptophyta</taxon>
        <taxon>Embryophyta</taxon>
        <taxon>Tracheophyta</taxon>
        <taxon>Spermatophyta</taxon>
        <taxon>Magnoliopsida</taxon>
        <taxon>eudicotyledons</taxon>
        <taxon>Gunneridae</taxon>
        <taxon>Pentapetalae</taxon>
        <taxon>rosids</taxon>
        <taxon>malvids</taxon>
        <taxon>Brassicales</taxon>
        <taxon>Brassicaceae</taxon>
        <taxon>Eutremeae</taxon>
        <taxon>Eutrema</taxon>
    </lineage>
</organism>
<evidence type="ECO:0000313" key="2">
    <source>
        <dbReference type="EMBL" id="ESQ55685.1"/>
    </source>
</evidence>
<name>V4LYE3_EUTSA</name>
<dbReference type="FunFam" id="3.30.420.230:FF:000003">
    <property type="entry name" value="Pre-mRNA-processing-splicing factor 8"/>
    <property type="match status" value="1"/>
</dbReference>
<feature type="domain" description="PRP8" evidence="1">
    <location>
        <begin position="7"/>
        <end position="215"/>
    </location>
</feature>
<dbReference type="InterPro" id="IPR021983">
    <property type="entry name" value="PRP8_domainIV"/>
</dbReference>
<dbReference type="EMBL" id="KI517384">
    <property type="protein sequence ID" value="ESQ55685.1"/>
    <property type="molecule type" value="Genomic_DNA"/>
</dbReference>
<dbReference type="InterPro" id="IPR043173">
    <property type="entry name" value="Prp8_domainIV_fingers"/>
</dbReference>
<dbReference type="GO" id="GO:0030619">
    <property type="term" value="F:U1 snRNA binding"/>
    <property type="evidence" value="ECO:0007669"/>
    <property type="project" value="TreeGrafter"/>
</dbReference>
<protein>
    <recommendedName>
        <fullName evidence="1">PRP8 domain-containing protein</fullName>
    </recommendedName>
</protein>
<feature type="non-terminal residue" evidence="2">
    <location>
        <position position="216"/>
    </location>
</feature>
<dbReference type="KEGG" id="eus:EUTSA_v10025834mg"/>
<dbReference type="GO" id="GO:0005682">
    <property type="term" value="C:U5 snRNP"/>
    <property type="evidence" value="ECO:0007669"/>
    <property type="project" value="TreeGrafter"/>
</dbReference>
<evidence type="ECO:0000313" key="3">
    <source>
        <dbReference type="Proteomes" id="UP000030689"/>
    </source>
</evidence>
<dbReference type="AlphaFoldDB" id="V4LYE3"/>
<dbReference type="InterPro" id="IPR012337">
    <property type="entry name" value="RNaseH-like_sf"/>
</dbReference>
<dbReference type="SUPFAM" id="SSF53098">
    <property type="entry name" value="Ribonuclease H-like"/>
    <property type="match status" value="1"/>
</dbReference>
<gene>
    <name evidence="2" type="ORF">EUTSA_v10025834mg</name>
</gene>
<dbReference type="PANTHER" id="PTHR11140:SF0">
    <property type="entry name" value="PRE-MRNA-PROCESSING-SPLICING FACTOR 8"/>
    <property type="match status" value="1"/>
</dbReference>
<reference evidence="2 3" key="1">
    <citation type="journal article" date="2013" name="Front. Plant Sci.">
        <title>The Reference Genome of the Halophytic Plant Eutrema salsugineum.</title>
        <authorList>
            <person name="Yang R."/>
            <person name="Jarvis D.E."/>
            <person name="Chen H."/>
            <person name="Beilstein M.A."/>
            <person name="Grimwood J."/>
            <person name="Jenkins J."/>
            <person name="Shu S."/>
            <person name="Prochnik S."/>
            <person name="Xin M."/>
            <person name="Ma C."/>
            <person name="Schmutz J."/>
            <person name="Wing R.A."/>
            <person name="Mitchell-Olds T."/>
            <person name="Schumaker K.S."/>
            <person name="Wang X."/>
        </authorList>
    </citation>
    <scope>NUCLEOTIDE SEQUENCE [LARGE SCALE GENOMIC DNA]</scope>
</reference>
<dbReference type="Gramene" id="ESQ55685">
    <property type="protein sequence ID" value="ESQ55685"/>
    <property type="gene ID" value="EUTSA_v10025834mg"/>
</dbReference>